<comment type="caution">
    <text evidence="1">The sequence shown here is derived from an EMBL/GenBank/DDBJ whole genome shotgun (WGS) entry which is preliminary data.</text>
</comment>
<organism evidence="1 2">
    <name type="scientific">Polynucleobacter brandtiae</name>
    <dbReference type="NCBI Taxonomy" id="1938816"/>
    <lineage>
        <taxon>Bacteria</taxon>
        <taxon>Pseudomonadati</taxon>
        <taxon>Pseudomonadota</taxon>
        <taxon>Betaproteobacteria</taxon>
        <taxon>Burkholderiales</taxon>
        <taxon>Burkholderiaceae</taxon>
        <taxon>Polynucleobacter</taxon>
    </lineage>
</organism>
<sequence length="83" mass="8168">MGFGPKAFKKLQSCLVATEAACSKGDLPVVAVDITLAAVLGLATATVTAAVPAELAAALPALLKASRGAAHPVRLTAATQPTT</sequence>
<protein>
    <submittedName>
        <fullName evidence="1">Uncharacterized protein</fullName>
    </submittedName>
</protein>
<dbReference type="Proteomes" id="UP000229366">
    <property type="component" value="Unassembled WGS sequence"/>
</dbReference>
<reference evidence="1 2" key="1">
    <citation type="submission" date="2017-11" db="EMBL/GenBank/DDBJ databases">
        <title>Genomic Encyclopedia of Type Strains, Phase III (KMG-III): the genomes of soil and plant-associated and newly described type strains.</title>
        <authorList>
            <person name="Whitman W."/>
        </authorList>
    </citation>
    <scope>NUCLEOTIDE SEQUENCE [LARGE SCALE GENOMIC DNA]</scope>
    <source>
        <strain evidence="1 2">UB-Domo-W1</strain>
    </source>
</reference>
<name>A0A2M8VIM5_9BURK</name>
<accession>A0A2M8VIM5</accession>
<keyword evidence="2" id="KW-1185">Reference proteome</keyword>
<evidence type="ECO:0000313" key="2">
    <source>
        <dbReference type="Proteomes" id="UP000229366"/>
    </source>
</evidence>
<dbReference type="EMBL" id="PGTX01000006">
    <property type="protein sequence ID" value="PJI76700.1"/>
    <property type="molecule type" value="Genomic_DNA"/>
</dbReference>
<proteinExistence type="predicted"/>
<evidence type="ECO:0000313" key="1">
    <source>
        <dbReference type="EMBL" id="PJI76700.1"/>
    </source>
</evidence>
<dbReference type="AlphaFoldDB" id="A0A2M8VIM5"/>
<gene>
    <name evidence="1" type="ORF">B0G85_1907</name>
</gene>